<evidence type="ECO:0000259" key="12">
    <source>
        <dbReference type="Pfam" id="PF07715"/>
    </source>
</evidence>
<dbReference type="AlphaFoldDB" id="A0A5A7N651"/>
<evidence type="ECO:0000259" key="11">
    <source>
        <dbReference type="Pfam" id="PF00593"/>
    </source>
</evidence>
<dbReference type="Gene3D" id="2.40.170.20">
    <property type="entry name" value="TonB-dependent receptor, beta-barrel domain"/>
    <property type="match status" value="1"/>
</dbReference>
<feature type="region of interest" description="Disordered" evidence="10">
    <location>
        <begin position="267"/>
        <end position="287"/>
    </location>
</feature>
<dbReference type="EMBL" id="BKCN01000003">
    <property type="protein sequence ID" value="GER03194.1"/>
    <property type="molecule type" value="Genomic_DNA"/>
</dbReference>
<evidence type="ECO:0000256" key="7">
    <source>
        <dbReference type="ARBA" id="ARBA00023237"/>
    </source>
</evidence>
<dbReference type="Proteomes" id="UP000324996">
    <property type="component" value="Unassembled WGS sequence"/>
</dbReference>
<dbReference type="GO" id="GO:0044718">
    <property type="term" value="P:siderophore transmembrane transport"/>
    <property type="evidence" value="ECO:0007669"/>
    <property type="project" value="TreeGrafter"/>
</dbReference>
<dbReference type="InterPro" id="IPR037066">
    <property type="entry name" value="Plug_dom_sf"/>
</dbReference>
<evidence type="ECO:0000313" key="13">
    <source>
        <dbReference type="EMBL" id="GER03194.1"/>
    </source>
</evidence>
<dbReference type="PANTHER" id="PTHR30069:SF40">
    <property type="entry name" value="TONB-DEPENDENT RECEPTOR NMB0964-RELATED"/>
    <property type="match status" value="1"/>
</dbReference>
<keyword evidence="2 8" id="KW-0813">Transport</keyword>
<dbReference type="SUPFAM" id="SSF56935">
    <property type="entry name" value="Porins"/>
    <property type="match status" value="1"/>
</dbReference>
<organism evidence="13 14">
    <name type="scientific">Iodidimonas nitroreducens</name>
    <dbReference type="NCBI Taxonomy" id="1236968"/>
    <lineage>
        <taxon>Bacteria</taxon>
        <taxon>Pseudomonadati</taxon>
        <taxon>Pseudomonadota</taxon>
        <taxon>Alphaproteobacteria</taxon>
        <taxon>Iodidimonadales</taxon>
        <taxon>Iodidimonadaceae</taxon>
        <taxon>Iodidimonas</taxon>
    </lineage>
</organism>
<keyword evidence="4 8" id="KW-0812">Transmembrane</keyword>
<accession>A0A5A7N651</accession>
<comment type="subcellular location">
    <subcellularLocation>
        <location evidence="1 8">Cell outer membrane</location>
        <topology evidence="1 8">Multi-pass membrane protein</topology>
    </subcellularLocation>
</comment>
<feature type="compositionally biased region" description="Acidic residues" evidence="10">
    <location>
        <begin position="267"/>
        <end position="276"/>
    </location>
</feature>
<keyword evidence="5 9" id="KW-0798">TonB box</keyword>
<dbReference type="InterPro" id="IPR012910">
    <property type="entry name" value="Plug_dom"/>
</dbReference>
<keyword evidence="7 8" id="KW-0998">Cell outer membrane</keyword>
<comment type="caution">
    <text evidence="13">The sequence shown here is derived from an EMBL/GenBank/DDBJ whole genome shotgun (WGS) entry which is preliminary data.</text>
</comment>
<keyword evidence="6 8" id="KW-0472">Membrane</keyword>
<dbReference type="Pfam" id="PF00593">
    <property type="entry name" value="TonB_dep_Rec_b-barrel"/>
    <property type="match status" value="1"/>
</dbReference>
<dbReference type="InterPro" id="IPR036942">
    <property type="entry name" value="Beta-barrel_TonB_sf"/>
</dbReference>
<evidence type="ECO:0000256" key="4">
    <source>
        <dbReference type="ARBA" id="ARBA00022692"/>
    </source>
</evidence>
<proteinExistence type="inferred from homology"/>
<feature type="domain" description="TonB-dependent receptor-like beta-barrel" evidence="11">
    <location>
        <begin position="276"/>
        <end position="623"/>
    </location>
</feature>
<sequence>MANAQMATDQGHPGHDRGGIEEIVVSAHPGGRSRFEILQGTSVLAGEELARTLRSTIGDSLDGLPGLSQTSFGQGASRPIIRGLGGDRLRILINDLGTFDASTTSPDHAPAVDLATARKVEVIRGPATLMYGANAIAGVVNVIDDRVPRALPENGRVDGQFRTSYGTNGDEVLNSGALNANIIGGLMAHVDGFYRDAGDFKAPGFLRSDRERAANPLASGESEPFGRAENSDLENWGITGGLSYVGRHGFLGASVTRLDNNYGIPVELEEEEEEGGSTDSEAGGEEGVRIDIEQTRYDLIGEWTSDFLVFDQARFRFGYADYDQAELEGGEIGTLFLNDEWEGRIDLDQIAHEGWTGTSGLHLRSRDFEAIGAEAFVPPNETFQWGLYSFQSYEIGPWHFDAGARLDRQDVQSDNLGVERNFTGISLSAGASYALRDGYLIGINSFRTERAPNADELFSNGPHLATFTFELGDVDLGEETVKGLELNLKKAGGPFEFLINGFYYDYSDFIFERFTGEEEDGLPVAQFTATNARFYGLELEADYELWRAGEQAFSINAQLDFVNAKETASDTPLSRIPPLSFTLGSDYESHYFDVHIAAEYAASQKDIGEFELPTDDYVNLTASLVVHPFEERDISLIIEGRNLADSDIRFHTSFLKDLVPAPGRTVRFILRAGF</sequence>
<dbReference type="PANTHER" id="PTHR30069">
    <property type="entry name" value="TONB-DEPENDENT OUTER MEMBRANE RECEPTOR"/>
    <property type="match status" value="1"/>
</dbReference>
<keyword evidence="14" id="KW-1185">Reference proteome</keyword>
<evidence type="ECO:0000256" key="8">
    <source>
        <dbReference type="PROSITE-ProRule" id="PRU01360"/>
    </source>
</evidence>
<dbReference type="InterPro" id="IPR000531">
    <property type="entry name" value="Beta-barrel_TonB"/>
</dbReference>
<dbReference type="GO" id="GO:0009279">
    <property type="term" value="C:cell outer membrane"/>
    <property type="evidence" value="ECO:0007669"/>
    <property type="project" value="UniProtKB-SubCell"/>
</dbReference>
<comment type="similarity">
    <text evidence="8 9">Belongs to the TonB-dependent receptor family.</text>
</comment>
<evidence type="ECO:0000256" key="1">
    <source>
        <dbReference type="ARBA" id="ARBA00004571"/>
    </source>
</evidence>
<evidence type="ECO:0000256" key="5">
    <source>
        <dbReference type="ARBA" id="ARBA00023077"/>
    </source>
</evidence>
<evidence type="ECO:0000256" key="3">
    <source>
        <dbReference type="ARBA" id="ARBA00022452"/>
    </source>
</evidence>
<evidence type="ECO:0000313" key="14">
    <source>
        <dbReference type="Proteomes" id="UP000324996"/>
    </source>
</evidence>
<dbReference type="Gene3D" id="2.170.130.10">
    <property type="entry name" value="TonB-dependent receptor, plug domain"/>
    <property type="match status" value="1"/>
</dbReference>
<evidence type="ECO:0000256" key="9">
    <source>
        <dbReference type="RuleBase" id="RU003357"/>
    </source>
</evidence>
<feature type="domain" description="TonB-dependent receptor plug" evidence="12">
    <location>
        <begin position="36"/>
        <end position="139"/>
    </location>
</feature>
<keyword evidence="3 8" id="KW-1134">Transmembrane beta strand</keyword>
<gene>
    <name evidence="13" type="ORF">JCM17846_08760</name>
</gene>
<dbReference type="InterPro" id="IPR039426">
    <property type="entry name" value="TonB-dep_rcpt-like"/>
</dbReference>
<evidence type="ECO:0000256" key="10">
    <source>
        <dbReference type="SAM" id="MobiDB-lite"/>
    </source>
</evidence>
<protein>
    <submittedName>
        <fullName evidence="13">TonB-dependent receptor</fullName>
    </submittedName>
</protein>
<dbReference type="PROSITE" id="PS52016">
    <property type="entry name" value="TONB_DEPENDENT_REC_3"/>
    <property type="match status" value="1"/>
</dbReference>
<name>A0A5A7N651_9PROT</name>
<dbReference type="GO" id="GO:0015344">
    <property type="term" value="F:siderophore uptake transmembrane transporter activity"/>
    <property type="evidence" value="ECO:0007669"/>
    <property type="project" value="TreeGrafter"/>
</dbReference>
<keyword evidence="13" id="KW-0675">Receptor</keyword>
<evidence type="ECO:0000256" key="6">
    <source>
        <dbReference type="ARBA" id="ARBA00023136"/>
    </source>
</evidence>
<dbReference type="Pfam" id="PF07715">
    <property type="entry name" value="Plug"/>
    <property type="match status" value="1"/>
</dbReference>
<evidence type="ECO:0000256" key="2">
    <source>
        <dbReference type="ARBA" id="ARBA00022448"/>
    </source>
</evidence>
<reference evidence="13 14" key="1">
    <citation type="submission" date="2019-09" db="EMBL/GenBank/DDBJ databases">
        <title>NBRP : Genome information of microbial organism related human and environment.</title>
        <authorList>
            <person name="Hattori M."/>
            <person name="Oshima K."/>
            <person name="Inaba H."/>
            <person name="Suda W."/>
            <person name="Sakamoto M."/>
            <person name="Iino T."/>
            <person name="Kitahara M."/>
            <person name="Oshida Y."/>
            <person name="Iida T."/>
            <person name="Kudo T."/>
            <person name="Itoh T."/>
            <person name="Ohkuma M."/>
        </authorList>
    </citation>
    <scope>NUCLEOTIDE SEQUENCE [LARGE SCALE GENOMIC DNA]</scope>
    <source>
        <strain evidence="13 14">Q-1</strain>
    </source>
</reference>